<evidence type="ECO:0000256" key="17">
    <source>
        <dbReference type="PROSITE-ProRule" id="PRU00782"/>
    </source>
</evidence>
<feature type="compositionally biased region" description="Basic and acidic residues" evidence="18">
    <location>
        <begin position="769"/>
        <end position="785"/>
    </location>
</feature>
<dbReference type="GO" id="GO:0003779">
    <property type="term" value="F:actin binding"/>
    <property type="evidence" value="ECO:0007669"/>
    <property type="project" value="UniProtKB-KW"/>
</dbReference>
<dbReference type="GO" id="GO:0007605">
    <property type="term" value="P:sensory perception of sound"/>
    <property type="evidence" value="ECO:0007669"/>
    <property type="project" value="TreeGrafter"/>
</dbReference>
<feature type="compositionally biased region" description="Basic and acidic residues" evidence="18">
    <location>
        <begin position="605"/>
        <end position="618"/>
    </location>
</feature>
<evidence type="ECO:0000256" key="10">
    <source>
        <dbReference type="ARBA" id="ARBA00022840"/>
    </source>
</evidence>
<dbReference type="SMART" id="SM00015">
    <property type="entry name" value="IQ"/>
    <property type="match status" value="9"/>
</dbReference>
<feature type="compositionally biased region" description="Acidic residues" evidence="18">
    <location>
        <begin position="492"/>
        <end position="508"/>
    </location>
</feature>
<keyword evidence="8" id="KW-0547">Nucleotide-binding</keyword>
<dbReference type="PANTHER" id="PTHR46256">
    <property type="entry name" value="AGAP011099-PA"/>
    <property type="match status" value="1"/>
</dbReference>
<dbReference type="PROSITE" id="PS50096">
    <property type="entry name" value="IQ"/>
    <property type="match status" value="9"/>
</dbReference>
<evidence type="ECO:0000256" key="8">
    <source>
        <dbReference type="ARBA" id="ARBA00022741"/>
    </source>
</evidence>
<feature type="compositionally biased region" description="Basic and acidic residues" evidence="18">
    <location>
        <begin position="952"/>
        <end position="968"/>
    </location>
</feature>
<evidence type="ECO:0000256" key="12">
    <source>
        <dbReference type="ARBA" id="ARBA00023175"/>
    </source>
</evidence>
<dbReference type="EC" id="2.7.11.1" evidence="3"/>
<evidence type="ECO:0000256" key="2">
    <source>
        <dbReference type="ARBA" id="ARBA00004316"/>
    </source>
</evidence>
<accession>A0A7J5XI53</accession>
<evidence type="ECO:0000256" key="16">
    <source>
        <dbReference type="ARBA" id="ARBA00048679"/>
    </source>
</evidence>
<feature type="compositionally biased region" description="Acidic residues" evidence="18">
    <location>
        <begin position="750"/>
        <end position="764"/>
    </location>
</feature>
<comment type="caution">
    <text evidence="20">The sequence shown here is derived from an EMBL/GenBank/DDBJ whole genome shotgun (WGS) entry which is preliminary data.</text>
</comment>
<evidence type="ECO:0000256" key="4">
    <source>
        <dbReference type="ARBA" id="ARBA00022490"/>
    </source>
</evidence>
<dbReference type="GO" id="GO:0032433">
    <property type="term" value="C:filopodium tip"/>
    <property type="evidence" value="ECO:0007669"/>
    <property type="project" value="TreeGrafter"/>
</dbReference>
<dbReference type="CDD" id="cd23767">
    <property type="entry name" value="IQCD"/>
    <property type="match status" value="3"/>
</dbReference>
<dbReference type="FunFam" id="1.20.5.190:FF:000074">
    <property type="entry name" value="Sperm surface protein Sp17"/>
    <property type="match status" value="1"/>
</dbReference>
<dbReference type="GO" id="GO:0000146">
    <property type="term" value="F:microfilament motor activity"/>
    <property type="evidence" value="ECO:0007669"/>
    <property type="project" value="TreeGrafter"/>
</dbReference>
<evidence type="ECO:0000256" key="13">
    <source>
        <dbReference type="ARBA" id="ARBA00023212"/>
    </source>
</evidence>
<comment type="subcellular location">
    <subcellularLocation>
        <location evidence="2">Cell projection</location>
    </subcellularLocation>
    <subcellularLocation>
        <location evidence="1">Cytoplasm</location>
        <location evidence="1">Cytoskeleton</location>
    </subcellularLocation>
</comment>
<evidence type="ECO:0000259" key="19">
    <source>
        <dbReference type="PROSITE" id="PS51456"/>
    </source>
</evidence>
<feature type="compositionally biased region" description="Acidic residues" evidence="18">
    <location>
        <begin position="624"/>
        <end position="637"/>
    </location>
</feature>
<comment type="similarity">
    <text evidence="17">Belongs to the TRAFAC class myosin-kinesin ATPase superfamily. Myosin family.</text>
</comment>
<keyword evidence="11 17" id="KW-0518">Myosin</keyword>
<reference evidence="20 21" key="1">
    <citation type="submission" date="2020-03" db="EMBL/GenBank/DDBJ databases">
        <title>Dissostichus mawsoni Genome sequencing and assembly.</title>
        <authorList>
            <person name="Park H."/>
        </authorList>
    </citation>
    <scope>NUCLEOTIDE SEQUENCE [LARGE SCALE GENOMIC DNA]</scope>
    <source>
        <strain evidence="20">DM0001</strain>
        <tissue evidence="20">Muscle</tissue>
    </source>
</reference>
<feature type="compositionally biased region" description="Basic and acidic residues" evidence="18">
    <location>
        <begin position="906"/>
        <end position="930"/>
    </location>
</feature>
<feature type="compositionally biased region" description="Basic and acidic residues" evidence="18">
    <location>
        <begin position="1009"/>
        <end position="1020"/>
    </location>
</feature>
<feature type="region of interest" description="Disordered" evidence="18">
    <location>
        <begin position="450"/>
        <end position="786"/>
    </location>
</feature>
<feature type="region of interest" description="Disordered" evidence="18">
    <location>
        <begin position="143"/>
        <end position="173"/>
    </location>
</feature>
<dbReference type="InterPro" id="IPR000048">
    <property type="entry name" value="IQ_motif_EF-hand-BS"/>
</dbReference>
<dbReference type="Pfam" id="PF00063">
    <property type="entry name" value="Myosin_head"/>
    <property type="match status" value="2"/>
</dbReference>
<dbReference type="Gene3D" id="3.40.850.10">
    <property type="entry name" value="Kinesin motor domain"/>
    <property type="match status" value="1"/>
</dbReference>
<keyword evidence="12" id="KW-0505">Motor protein</keyword>
<evidence type="ECO:0000313" key="21">
    <source>
        <dbReference type="Proteomes" id="UP000518266"/>
    </source>
</evidence>
<dbReference type="InterPro" id="IPR036961">
    <property type="entry name" value="Kinesin_motor_dom_sf"/>
</dbReference>
<keyword evidence="14" id="KW-0966">Cell projection</keyword>
<evidence type="ECO:0000313" key="20">
    <source>
        <dbReference type="EMBL" id="KAF3836267.1"/>
    </source>
</evidence>
<dbReference type="InterPro" id="IPR001609">
    <property type="entry name" value="Myosin_head_motor_dom-like"/>
</dbReference>
<keyword evidence="6" id="KW-0808">Transferase</keyword>
<feature type="region of interest" description="Disordered" evidence="18">
    <location>
        <begin position="381"/>
        <end position="432"/>
    </location>
</feature>
<keyword evidence="7" id="KW-0677">Repeat</keyword>
<dbReference type="SUPFAM" id="SSF52540">
    <property type="entry name" value="P-loop containing nucleoside triphosphate hydrolases"/>
    <property type="match status" value="3"/>
</dbReference>
<dbReference type="FunFam" id="1.20.5.190:FF:000082">
    <property type="entry name" value="Myosin IIIB"/>
    <property type="match status" value="1"/>
</dbReference>
<dbReference type="Gene3D" id="1.20.5.190">
    <property type="match status" value="5"/>
</dbReference>
<dbReference type="Proteomes" id="UP000518266">
    <property type="component" value="Unassembled WGS sequence"/>
</dbReference>
<feature type="compositionally biased region" description="Basic and acidic residues" evidence="18">
    <location>
        <begin position="638"/>
        <end position="649"/>
    </location>
</feature>
<evidence type="ECO:0000256" key="7">
    <source>
        <dbReference type="ARBA" id="ARBA00022737"/>
    </source>
</evidence>
<dbReference type="Gene3D" id="1.20.58.530">
    <property type="match status" value="2"/>
</dbReference>
<gene>
    <name evidence="20" type="ORF">F7725_028825</name>
</gene>
<dbReference type="AlphaFoldDB" id="A0A7J5XI53"/>
<evidence type="ECO:0000256" key="5">
    <source>
        <dbReference type="ARBA" id="ARBA00022527"/>
    </source>
</evidence>
<sequence length="1035" mass="118165">MLYTRVSVANNAIYTRVSVANNAIYTRVSVANNAIYTRVSVANNAIYTRDEYLNEEVDARMIEYEDNRPLLDLFLQKPMGMLSLLDEESRFPQATDQTLVIYNAAGFLAKNRDMLPADIVLLLRSSENELTRKLVTHPLTKTGNLAHTKGKGINTMRPAHPQGESVDTPYHPRETTNMRTQTVASYFRYSLMDLLSKMVAGQPHFVRCIKPNNDRQANKFDREKVLVQLRYTGVLETAKIRRQGYSHRIVFSNFMKRYYILAFHADEEPAVFLKYYHVEHLNLMVQQATQRIILLQAYVRGWLGAKRYRRTLKEREQSALVLQSAYRGNKVRKKAAGDKSKAKFEAFIVQFQAVCRGYLAKNKYKELVDEKNKAATKIQARYRGHKKGKASKENKKAEKALKEKEEEEAAKTPNGEDSTAAVNEAGNEEDETKAAVVLQSNFRGYKERKKFKERKKTMAGAELESPLDAVAEEKVGQESTSEEEQEGKTAEENDDEEESTYEAEENDDSDHTQVPEDDENSEIADVAMIEVALSADAGKEGQEEDKREENEEENAAGEEAVNVEEETKAATVLQSNFRGHKERKRLQDEGKIPARKQKATSPAGEEEHPAVSTGEEKVQTPAEEVSDKEESNEAEDAADVKSDDQDEAKAAVVLQSNFRGHKERKRLEEEGKIPKRKKKEVEEPPKEEQQVTPEESVPESQQDASLENSGELDEEKAATVLQSNFRGHRDRKKLKAERENKTTEESAHDPEEEAKEEAEEEALDVGDVTIERKDETDAERERLEEEQAAVKIQSNFRGYKDRKNLRANKQTAQTEAAQLESFSKEIAKTSQDFMSLQHKLNEIIQAHQSNPENNGMFVRGKAMNGYPPKNQQSAEKRQSRTPRRTQQPKTLNTPEDSTYYNLIHRSVQDDKRKPRKEDPGKLLDVEDQYYRELSTSSSEPSIFSKDTSPSSRPERRRSMERRSMERRPSAKQTAAGSRPTRARAVTEPEPAKPVGDNRCSFPRMSSTESRTEDNPYDFRHLLRKTSQRRKLIKQY</sequence>
<comment type="catalytic activity">
    <reaction evidence="16">
        <text>L-seryl-[protein] + ATP = O-phospho-L-seryl-[protein] + ADP + H(+)</text>
        <dbReference type="Rhea" id="RHEA:17989"/>
        <dbReference type="Rhea" id="RHEA-COMP:9863"/>
        <dbReference type="Rhea" id="RHEA-COMP:11604"/>
        <dbReference type="ChEBI" id="CHEBI:15378"/>
        <dbReference type="ChEBI" id="CHEBI:29999"/>
        <dbReference type="ChEBI" id="CHEBI:30616"/>
        <dbReference type="ChEBI" id="CHEBI:83421"/>
        <dbReference type="ChEBI" id="CHEBI:456216"/>
        <dbReference type="EC" id="2.7.11.1"/>
    </reaction>
</comment>
<dbReference type="GO" id="GO:0005524">
    <property type="term" value="F:ATP binding"/>
    <property type="evidence" value="ECO:0007669"/>
    <property type="project" value="UniProtKB-KW"/>
</dbReference>
<dbReference type="GO" id="GO:0051491">
    <property type="term" value="P:positive regulation of filopodium assembly"/>
    <property type="evidence" value="ECO:0007669"/>
    <property type="project" value="TreeGrafter"/>
</dbReference>
<feature type="compositionally biased region" description="Basic and acidic residues" evidence="18">
    <location>
        <begin position="736"/>
        <end position="749"/>
    </location>
</feature>
<dbReference type="GO" id="GO:0001917">
    <property type="term" value="C:photoreceptor inner segment"/>
    <property type="evidence" value="ECO:0007669"/>
    <property type="project" value="TreeGrafter"/>
</dbReference>
<proteinExistence type="inferred from homology"/>
<evidence type="ECO:0000256" key="14">
    <source>
        <dbReference type="ARBA" id="ARBA00023273"/>
    </source>
</evidence>
<feature type="compositionally biased region" description="Basic and acidic residues" evidence="18">
    <location>
        <begin position="390"/>
        <end position="404"/>
    </location>
</feature>
<feature type="domain" description="Myosin motor" evidence="19">
    <location>
        <begin position="100"/>
        <end position="308"/>
    </location>
</feature>
<dbReference type="SMART" id="SM00242">
    <property type="entry name" value="MYSc"/>
    <property type="match status" value="1"/>
</dbReference>
<dbReference type="GO" id="GO:0004674">
    <property type="term" value="F:protein serine/threonine kinase activity"/>
    <property type="evidence" value="ECO:0007669"/>
    <property type="project" value="UniProtKB-KW"/>
</dbReference>
<feature type="compositionally biased region" description="Polar residues" evidence="18">
    <location>
        <begin position="933"/>
        <end position="947"/>
    </location>
</feature>
<dbReference type="GO" id="GO:0016459">
    <property type="term" value="C:myosin complex"/>
    <property type="evidence" value="ECO:0007669"/>
    <property type="project" value="UniProtKB-KW"/>
</dbReference>
<keyword evidence="5" id="KW-0723">Serine/threonine-protein kinase</keyword>
<feature type="compositionally biased region" description="Basic and acidic residues" evidence="18">
    <location>
        <begin position="537"/>
        <end position="549"/>
    </location>
</feature>
<dbReference type="PANTHER" id="PTHR46256:SF4">
    <property type="entry name" value="MYOSIN-IIIA"/>
    <property type="match status" value="1"/>
</dbReference>
<dbReference type="OrthoDB" id="8957941at2759"/>
<organism evidence="20 21">
    <name type="scientific">Dissostichus mawsoni</name>
    <name type="common">Antarctic cod</name>
    <dbReference type="NCBI Taxonomy" id="36200"/>
    <lineage>
        <taxon>Eukaryota</taxon>
        <taxon>Metazoa</taxon>
        <taxon>Chordata</taxon>
        <taxon>Craniata</taxon>
        <taxon>Vertebrata</taxon>
        <taxon>Euteleostomi</taxon>
        <taxon>Actinopterygii</taxon>
        <taxon>Neopterygii</taxon>
        <taxon>Teleostei</taxon>
        <taxon>Neoteleostei</taxon>
        <taxon>Acanthomorphata</taxon>
        <taxon>Eupercaria</taxon>
        <taxon>Perciformes</taxon>
        <taxon>Notothenioidei</taxon>
        <taxon>Nototheniidae</taxon>
        <taxon>Dissostichus</taxon>
    </lineage>
</organism>
<evidence type="ECO:0000256" key="15">
    <source>
        <dbReference type="ARBA" id="ARBA00047899"/>
    </source>
</evidence>
<keyword evidence="4" id="KW-0963">Cytoplasm</keyword>
<evidence type="ECO:0000256" key="11">
    <source>
        <dbReference type="ARBA" id="ARBA00023123"/>
    </source>
</evidence>
<feature type="region of interest" description="Disordered" evidence="18">
    <location>
        <begin position="844"/>
        <end position="1022"/>
    </location>
</feature>
<dbReference type="GO" id="GO:0030832">
    <property type="term" value="P:regulation of actin filament length"/>
    <property type="evidence" value="ECO:0007669"/>
    <property type="project" value="TreeGrafter"/>
</dbReference>
<protein>
    <recommendedName>
        <fullName evidence="3">non-specific serine/threonine protein kinase</fullName>
        <ecNumber evidence="3">2.7.11.1</ecNumber>
    </recommendedName>
</protein>
<keyword evidence="13" id="KW-0206">Cytoskeleton</keyword>
<feature type="compositionally biased region" description="Polar residues" evidence="18">
    <location>
        <begin position="698"/>
        <end position="708"/>
    </location>
</feature>
<feature type="compositionally biased region" description="Polar residues" evidence="18">
    <location>
        <begin position="891"/>
        <end position="900"/>
    </location>
</feature>
<dbReference type="PROSITE" id="PS51456">
    <property type="entry name" value="MYOSIN_MOTOR"/>
    <property type="match status" value="1"/>
</dbReference>
<feature type="compositionally biased region" description="Basic residues" evidence="18">
    <location>
        <begin position="726"/>
        <end position="735"/>
    </location>
</feature>
<evidence type="ECO:0000256" key="3">
    <source>
        <dbReference type="ARBA" id="ARBA00012513"/>
    </source>
</evidence>
<dbReference type="EMBL" id="JAAKFY010000024">
    <property type="protein sequence ID" value="KAF3836267.1"/>
    <property type="molecule type" value="Genomic_DNA"/>
</dbReference>
<name>A0A7J5XI53_DISMA</name>
<feature type="compositionally biased region" description="Acidic residues" evidence="18">
    <location>
        <begin position="550"/>
        <end position="564"/>
    </location>
</feature>
<evidence type="ECO:0000256" key="18">
    <source>
        <dbReference type="SAM" id="MobiDB-lite"/>
    </source>
</evidence>
<dbReference type="InterPro" id="IPR027417">
    <property type="entry name" value="P-loop_NTPase"/>
</dbReference>
<dbReference type="Pfam" id="PF00612">
    <property type="entry name" value="IQ"/>
    <property type="match status" value="9"/>
</dbReference>
<keyword evidence="21" id="KW-1185">Reference proteome</keyword>
<evidence type="ECO:0000256" key="1">
    <source>
        <dbReference type="ARBA" id="ARBA00004245"/>
    </source>
</evidence>
<feature type="region of interest" description="Actin-binding" evidence="17">
    <location>
        <begin position="191"/>
        <end position="213"/>
    </location>
</feature>
<feature type="compositionally biased region" description="Basic and acidic residues" evidence="18">
    <location>
        <begin position="665"/>
        <end position="689"/>
    </location>
</feature>
<keyword evidence="10" id="KW-0067">ATP-binding</keyword>
<comment type="caution">
    <text evidence="17">Lacks conserved residue(s) required for the propagation of feature annotation.</text>
</comment>
<dbReference type="GO" id="GO:0032426">
    <property type="term" value="C:stereocilium tip"/>
    <property type="evidence" value="ECO:0007669"/>
    <property type="project" value="TreeGrafter"/>
</dbReference>
<dbReference type="InterPro" id="IPR052409">
    <property type="entry name" value="Myosin-III_kinase_activity"/>
</dbReference>
<comment type="catalytic activity">
    <reaction evidence="15">
        <text>L-threonyl-[protein] + ATP = O-phospho-L-threonyl-[protein] + ADP + H(+)</text>
        <dbReference type="Rhea" id="RHEA:46608"/>
        <dbReference type="Rhea" id="RHEA-COMP:11060"/>
        <dbReference type="Rhea" id="RHEA-COMP:11605"/>
        <dbReference type="ChEBI" id="CHEBI:15378"/>
        <dbReference type="ChEBI" id="CHEBI:30013"/>
        <dbReference type="ChEBI" id="CHEBI:30616"/>
        <dbReference type="ChEBI" id="CHEBI:61977"/>
        <dbReference type="ChEBI" id="CHEBI:456216"/>
        <dbReference type="EC" id="2.7.11.1"/>
    </reaction>
</comment>
<evidence type="ECO:0000256" key="9">
    <source>
        <dbReference type="ARBA" id="ARBA00022777"/>
    </source>
</evidence>
<keyword evidence="17" id="KW-0009">Actin-binding</keyword>
<evidence type="ECO:0000256" key="6">
    <source>
        <dbReference type="ARBA" id="ARBA00022679"/>
    </source>
</evidence>
<keyword evidence="9" id="KW-0418">Kinase</keyword>